<dbReference type="SMART" id="SM00825">
    <property type="entry name" value="PKS_KS"/>
    <property type="match status" value="1"/>
</dbReference>
<evidence type="ECO:0000256" key="3">
    <source>
        <dbReference type="ARBA" id="ARBA00022679"/>
    </source>
</evidence>
<evidence type="ECO:0000256" key="2">
    <source>
        <dbReference type="ARBA" id="ARBA00022553"/>
    </source>
</evidence>
<dbReference type="Pfam" id="PF13602">
    <property type="entry name" value="ADH_zinc_N_2"/>
    <property type="match status" value="1"/>
</dbReference>
<dbReference type="PANTHER" id="PTHR43775:SF29">
    <property type="entry name" value="ASPERFURANONE POLYKETIDE SYNTHASE AFOG-RELATED"/>
    <property type="match status" value="1"/>
</dbReference>
<dbReference type="Pfam" id="PF16197">
    <property type="entry name" value="KAsynt_C_assoc"/>
    <property type="match status" value="1"/>
</dbReference>
<proteinExistence type="predicted"/>
<dbReference type="SMART" id="SM00829">
    <property type="entry name" value="PKS_ER"/>
    <property type="match status" value="1"/>
</dbReference>
<keyword evidence="2" id="KW-0597">Phosphoprotein</keyword>
<dbReference type="InterPro" id="IPR001227">
    <property type="entry name" value="Ac_transferase_dom_sf"/>
</dbReference>
<dbReference type="InterPro" id="IPR050091">
    <property type="entry name" value="PKS_NRPS_Biosynth_Enz"/>
</dbReference>
<dbReference type="Gene3D" id="1.10.1200.10">
    <property type="entry name" value="ACP-like"/>
    <property type="match status" value="1"/>
</dbReference>
<dbReference type="HOGENOM" id="CLU_000022_31_0_1"/>
<dbReference type="Pfam" id="PF00550">
    <property type="entry name" value="PP-binding"/>
    <property type="match status" value="1"/>
</dbReference>
<dbReference type="InterPro" id="IPR029063">
    <property type="entry name" value="SAM-dependent_MTases_sf"/>
</dbReference>
<gene>
    <name evidence="12" type="ORF">OIDMADRAFT_104459</name>
</gene>
<dbReference type="GO" id="GO:0004312">
    <property type="term" value="F:fatty acid synthase activity"/>
    <property type="evidence" value="ECO:0007669"/>
    <property type="project" value="TreeGrafter"/>
</dbReference>
<dbReference type="PROSITE" id="PS50075">
    <property type="entry name" value="CARRIER"/>
    <property type="match status" value="1"/>
</dbReference>
<keyword evidence="3" id="KW-0808">Transferase</keyword>
<keyword evidence="1" id="KW-0596">Phosphopantetheine</keyword>
<feature type="region of interest" description="N-terminal hotdog fold" evidence="8">
    <location>
        <begin position="1013"/>
        <end position="1149"/>
    </location>
</feature>
<protein>
    <submittedName>
        <fullName evidence="12">Uncharacterized protein</fullName>
    </submittedName>
</protein>
<dbReference type="GO" id="GO:0006633">
    <property type="term" value="P:fatty acid biosynthetic process"/>
    <property type="evidence" value="ECO:0007669"/>
    <property type="project" value="InterPro"/>
</dbReference>
<keyword evidence="13" id="KW-1185">Reference proteome</keyword>
<accession>A0A0C3HEB3</accession>
<evidence type="ECO:0000256" key="6">
    <source>
        <dbReference type="ARBA" id="ARBA00023268"/>
    </source>
</evidence>
<dbReference type="Pfam" id="PF23114">
    <property type="entry name" value="NAD-bd_HRPKS_sdrA"/>
    <property type="match status" value="1"/>
</dbReference>
<dbReference type="InterPro" id="IPR016035">
    <property type="entry name" value="Acyl_Trfase/lysoPLipase"/>
</dbReference>
<dbReference type="CDD" id="cd00833">
    <property type="entry name" value="PKS"/>
    <property type="match status" value="1"/>
</dbReference>
<dbReference type="InParanoid" id="A0A0C3HEB3"/>
<feature type="domain" description="Ketosynthase family 3 (KS3)" evidence="10">
    <location>
        <begin position="22"/>
        <end position="446"/>
    </location>
</feature>
<dbReference type="InterPro" id="IPR049552">
    <property type="entry name" value="PKS_DH_N"/>
</dbReference>
<reference evidence="13" key="2">
    <citation type="submission" date="2015-01" db="EMBL/GenBank/DDBJ databases">
        <title>Evolutionary Origins and Diversification of the Mycorrhizal Mutualists.</title>
        <authorList>
            <consortium name="DOE Joint Genome Institute"/>
            <consortium name="Mycorrhizal Genomics Consortium"/>
            <person name="Kohler A."/>
            <person name="Kuo A."/>
            <person name="Nagy L.G."/>
            <person name="Floudas D."/>
            <person name="Copeland A."/>
            <person name="Barry K.W."/>
            <person name="Cichocki N."/>
            <person name="Veneault-Fourrey C."/>
            <person name="LaButti K."/>
            <person name="Lindquist E.A."/>
            <person name="Lipzen A."/>
            <person name="Lundell T."/>
            <person name="Morin E."/>
            <person name="Murat C."/>
            <person name="Riley R."/>
            <person name="Ohm R."/>
            <person name="Sun H."/>
            <person name="Tunlid A."/>
            <person name="Henrissat B."/>
            <person name="Grigoriev I.V."/>
            <person name="Hibbett D.S."/>
            <person name="Martin F."/>
        </authorList>
    </citation>
    <scope>NUCLEOTIDE SEQUENCE [LARGE SCALE GENOMIC DNA]</scope>
    <source>
        <strain evidence="13">Zn</strain>
    </source>
</reference>
<evidence type="ECO:0000259" key="9">
    <source>
        <dbReference type="PROSITE" id="PS50075"/>
    </source>
</evidence>
<dbReference type="InterPro" id="IPR049551">
    <property type="entry name" value="PKS_DH_C"/>
</dbReference>
<dbReference type="InterPro" id="IPR020806">
    <property type="entry name" value="PKS_PP-bd"/>
</dbReference>
<dbReference type="Pfam" id="PF14765">
    <property type="entry name" value="PS-DH"/>
    <property type="match status" value="1"/>
</dbReference>
<dbReference type="InterPro" id="IPR011032">
    <property type="entry name" value="GroES-like_sf"/>
</dbReference>
<dbReference type="SUPFAM" id="SSF55048">
    <property type="entry name" value="Probable ACP-binding domain of malonyl-CoA ACP transacylase"/>
    <property type="match status" value="1"/>
</dbReference>
<evidence type="ECO:0000259" key="10">
    <source>
        <dbReference type="PROSITE" id="PS52004"/>
    </source>
</evidence>
<dbReference type="SUPFAM" id="SSF53901">
    <property type="entry name" value="Thiolase-like"/>
    <property type="match status" value="1"/>
</dbReference>
<dbReference type="SUPFAM" id="SSF47336">
    <property type="entry name" value="ACP-like"/>
    <property type="match status" value="1"/>
</dbReference>
<feature type="active site" description="Proton donor; for dehydratase activity" evidence="8">
    <location>
        <position position="1246"/>
    </location>
</feature>
<dbReference type="SMART" id="SM00826">
    <property type="entry name" value="PKS_DH"/>
    <property type="match status" value="1"/>
</dbReference>
<dbReference type="GO" id="GO:0031177">
    <property type="term" value="F:phosphopantetheine binding"/>
    <property type="evidence" value="ECO:0007669"/>
    <property type="project" value="InterPro"/>
</dbReference>
<dbReference type="SUPFAM" id="SSF51735">
    <property type="entry name" value="NAD(P)-binding Rossmann-fold domains"/>
    <property type="match status" value="2"/>
</dbReference>
<dbReference type="InterPro" id="IPR036291">
    <property type="entry name" value="NAD(P)-bd_dom_sf"/>
</dbReference>
<organism evidence="12 13">
    <name type="scientific">Oidiodendron maius (strain Zn)</name>
    <dbReference type="NCBI Taxonomy" id="913774"/>
    <lineage>
        <taxon>Eukaryota</taxon>
        <taxon>Fungi</taxon>
        <taxon>Dikarya</taxon>
        <taxon>Ascomycota</taxon>
        <taxon>Pezizomycotina</taxon>
        <taxon>Leotiomycetes</taxon>
        <taxon>Leotiomycetes incertae sedis</taxon>
        <taxon>Myxotrichaceae</taxon>
        <taxon>Oidiodendron</taxon>
    </lineage>
</organism>
<dbReference type="PROSITE" id="PS52004">
    <property type="entry name" value="KS3_2"/>
    <property type="match status" value="1"/>
</dbReference>
<dbReference type="SUPFAM" id="SSF53335">
    <property type="entry name" value="S-adenosyl-L-methionine-dependent methyltransferases"/>
    <property type="match status" value="1"/>
</dbReference>
<dbReference type="Gene3D" id="3.30.70.3290">
    <property type="match status" value="1"/>
</dbReference>
<dbReference type="Pfam" id="PF08659">
    <property type="entry name" value="KR"/>
    <property type="match status" value="1"/>
</dbReference>
<dbReference type="GO" id="GO:0044550">
    <property type="term" value="P:secondary metabolite biosynthetic process"/>
    <property type="evidence" value="ECO:0007669"/>
    <property type="project" value="TreeGrafter"/>
</dbReference>
<keyword evidence="6" id="KW-0511">Multifunctional enzyme</keyword>
<dbReference type="SUPFAM" id="SSF52151">
    <property type="entry name" value="FabD/lysophospholipase-like"/>
    <property type="match status" value="1"/>
</dbReference>
<dbReference type="OrthoDB" id="329835at2759"/>
<dbReference type="InterPro" id="IPR013154">
    <property type="entry name" value="ADH-like_N"/>
</dbReference>
<dbReference type="InterPro" id="IPR018201">
    <property type="entry name" value="Ketoacyl_synth_AS"/>
</dbReference>
<name>A0A0C3HEB3_OIDMZ</name>
<dbReference type="GO" id="GO:0016491">
    <property type="term" value="F:oxidoreductase activity"/>
    <property type="evidence" value="ECO:0007669"/>
    <property type="project" value="UniProtKB-KW"/>
</dbReference>
<dbReference type="InterPro" id="IPR013968">
    <property type="entry name" value="PKS_KR"/>
</dbReference>
<dbReference type="Gene3D" id="3.40.50.150">
    <property type="entry name" value="Vaccinia Virus protein VP39"/>
    <property type="match status" value="1"/>
</dbReference>
<dbReference type="EMBL" id="KN832877">
    <property type="protein sequence ID" value="KIN00612.1"/>
    <property type="molecule type" value="Genomic_DNA"/>
</dbReference>
<dbReference type="Gene3D" id="3.90.180.10">
    <property type="entry name" value="Medium-chain alcohol dehydrogenases, catalytic domain"/>
    <property type="match status" value="1"/>
</dbReference>
<dbReference type="InterPro" id="IPR056501">
    <property type="entry name" value="NAD-bd_HRPKS_sdrA"/>
</dbReference>
<dbReference type="InterPro" id="IPR057326">
    <property type="entry name" value="KR_dom"/>
</dbReference>
<keyword evidence="4" id="KW-0521">NADP</keyword>
<dbReference type="InterPro" id="IPR020843">
    <property type="entry name" value="ER"/>
</dbReference>
<dbReference type="SMART" id="SM00823">
    <property type="entry name" value="PKS_PP"/>
    <property type="match status" value="1"/>
</dbReference>
<dbReference type="Gene3D" id="3.40.47.10">
    <property type="match status" value="1"/>
</dbReference>
<evidence type="ECO:0000256" key="8">
    <source>
        <dbReference type="PROSITE-ProRule" id="PRU01363"/>
    </source>
</evidence>
<dbReference type="InterPro" id="IPR032821">
    <property type="entry name" value="PKS_assoc"/>
</dbReference>
<dbReference type="InterPro" id="IPR014043">
    <property type="entry name" value="Acyl_transferase_dom"/>
</dbReference>
<dbReference type="InterPro" id="IPR036736">
    <property type="entry name" value="ACP-like_sf"/>
</dbReference>
<dbReference type="GO" id="GO:0004315">
    <property type="term" value="F:3-oxoacyl-[acyl-carrier-protein] synthase activity"/>
    <property type="evidence" value="ECO:0007669"/>
    <property type="project" value="InterPro"/>
</dbReference>
<dbReference type="InterPro" id="IPR014030">
    <property type="entry name" value="Ketoacyl_synth_N"/>
</dbReference>
<dbReference type="CDD" id="cd05195">
    <property type="entry name" value="enoyl_red"/>
    <property type="match status" value="1"/>
</dbReference>
<dbReference type="Pfam" id="PF02801">
    <property type="entry name" value="Ketoacyl-synt_C"/>
    <property type="match status" value="1"/>
</dbReference>
<dbReference type="InterPro" id="IPR020841">
    <property type="entry name" value="PKS_Beta-ketoAc_synthase_dom"/>
</dbReference>
<dbReference type="InterPro" id="IPR049900">
    <property type="entry name" value="PKS_mFAS_DH"/>
</dbReference>
<dbReference type="SUPFAM" id="SSF50129">
    <property type="entry name" value="GroES-like"/>
    <property type="match status" value="1"/>
</dbReference>
<feature type="region of interest" description="C-terminal hotdog fold" evidence="8">
    <location>
        <begin position="1178"/>
        <end position="1337"/>
    </location>
</feature>
<dbReference type="Pfam" id="PF08240">
    <property type="entry name" value="ADH_N"/>
    <property type="match status" value="1"/>
</dbReference>
<reference evidence="12 13" key="1">
    <citation type="submission" date="2014-04" db="EMBL/GenBank/DDBJ databases">
        <authorList>
            <consortium name="DOE Joint Genome Institute"/>
            <person name="Kuo A."/>
            <person name="Martino E."/>
            <person name="Perotto S."/>
            <person name="Kohler A."/>
            <person name="Nagy L.G."/>
            <person name="Floudas D."/>
            <person name="Copeland A."/>
            <person name="Barry K.W."/>
            <person name="Cichocki N."/>
            <person name="Veneault-Fourrey C."/>
            <person name="LaButti K."/>
            <person name="Lindquist E.A."/>
            <person name="Lipzen A."/>
            <person name="Lundell T."/>
            <person name="Morin E."/>
            <person name="Murat C."/>
            <person name="Sun H."/>
            <person name="Tunlid A."/>
            <person name="Henrissat B."/>
            <person name="Grigoriev I.V."/>
            <person name="Hibbett D.S."/>
            <person name="Martin F."/>
            <person name="Nordberg H.P."/>
            <person name="Cantor M.N."/>
            <person name="Hua S.X."/>
        </authorList>
    </citation>
    <scope>NUCLEOTIDE SEQUENCE [LARGE SCALE GENOMIC DNA]</scope>
    <source>
        <strain evidence="12 13">Zn</strain>
    </source>
</reference>
<evidence type="ECO:0000256" key="1">
    <source>
        <dbReference type="ARBA" id="ARBA00022450"/>
    </source>
</evidence>
<dbReference type="InterPro" id="IPR016039">
    <property type="entry name" value="Thiolase-like"/>
</dbReference>
<keyword evidence="7" id="KW-0012">Acyltransferase</keyword>
<dbReference type="Gene3D" id="3.40.366.10">
    <property type="entry name" value="Malonyl-Coenzyme A Acyl Carrier Protein, domain 2"/>
    <property type="match status" value="1"/>
</dbReference>
<dbReference type="InterPro" id="IPR016036">
    <property type="entry name" value="Malonyl_transacylase_ACP-bd"/>
</dbReference>
<evidence type="ECO:0000259" key="11">
    <source>
        <dbReference type="PROSITE" id="PS52019"/>
    </source>
</evidence>
<evidence type="ECO:0000256" key="5">
    <source>
        <dbReference type="ARBA" id="ARBA00023002"/>
    </source>
</evidence>
<dbReference type="Proteomes" id="UP000054321">
    <property type="component" value="Unassembled WGS sequence"/>
</dbReference>
<dbReference type="InterPro" id="IPR009081">
    <property type="entry name" value="PP-bd_ACP"/>
</dbReference>
<dbReference type="PROSITE" id="PS52019">
    <property type="entry name" value="PKS_MFAS_DH"/>
    <property type="match status" value="1"/>
</dbReference>
<dbReference type="SMART" id="SM00822">
    <property type="entry name" value="PKS_KR"/>
    <property type="match status" value="1"/>
</dbReference>
<dbReference type="PROSITE" id="PS00606">
    <property type="entry name" value="KS3_1"/>
    <property type="match status" value="1"/>
</dbReference>
<dbReference type="PANTHER" id="PTHR43775">
    <property type="entry name" value="FATTY ACID SYNTHASE"/>
    <property type="match status" value="1"/>
</dbReference>
<sequence length="2659" mass="292220">MGSVQREELLTNGINSGHKDGSDPIVIIGMATRFPQDATTTENLWSFLLKGRNAHTPFPKDRIDADGHYHPDPEHGGTFAVKGGHFLAEDPALFDALFFSTTKTEVMSMDPQQRVILESVYHALENAGISLNMAAGSNTSVFVSGFNHDHLAMLNTDPETTIKYKPTGTTNSLLSNRVSYFFDFKGPSLTLDTACSSSMVALHLACQSLRSGESKMAVVSGVTMISFPTDITSMGHHGFLSPDGRCFSFDHRANGYGRGEGVGSVIVKRLSDALKDGDTIRAVIRGTGVNQDGRTAGISLPSAQAQESLMRSVYADAGLDFSDTHIVEAHGTGTSAGDPLEASAIARSFASRKSTIPLYVGSIKSSIGHLEGGAGIAGIIKGTLVLENGIIPSNSNFEKVNSKIPIDKWKLQFPQQNIPWPTQGLRRISINSFGVGGTNAHTVLDDAFSYLTSRGLQAPHNTRTTTPTADDIRIMEDHLAQCESLEKNGEVENGTAASGNHENLSNGNGIRKLHSPSKLQTPLLFPITSFDDGGVKRNALMLAKYLKSIVRPVGTRESQYLQDLAYTLSNRRSTFLWRSYALASNFLDLIQNLSNDHGVPKAVRVKTPPKVGFVFTGQGAQWYAMGRELMVYPVFRESIEAATAYMKSLGSEWDLCEELQKTKDTTRVNQPFLAHPSCVALQVALVELLASWKILPERVVGHSSGEIAAAFASSKLSREAAWKAGYFRGYVSAKDIGKKGAMIAVGLSAVDLEPYMKSVDDEIPGEMIISCFNSPKNNTVSGDEQKIDALKTLLDSDNIFARKLNVLNAYHSAHMKEVAEEYLDKMGDLSFGEKLKPGAEMFSSVTGKRVLDDQLEATYWVQNMVQPVRFTEALTEMCFTRLTKGQASLRMNANASNVFTDTIIEIGPHAALQSAIKEVLSTKISANLFSYLPVLNRTVPGLETILNTVGFLASRGNQVDVGIVNKSSLVLSEQSRSPTLLVELPPYSFNHSERVWYESRLSRNYRLRKYPRHDLFGAPVSDWNAETPRWRHILRVSEQPWLRDHIVTGAIVYPGVGYLIAVIEASRQIADPKQKIVGFRLRDISLKRALIIPDTKEGVEISLSLTRFDESSIQPSAVWKKFAVSSYNPVGDDWIEHCSGYIAVDYETAPGPVDAGLEAQEEAALWQRNLVAARERCTIPMDTQELYDNLVTAGLTFGPLFRNLSDVYGTADKLGEVFGTITVPDIAKEMPKNYMHPHLIHPATLDSALHCFLLSVIDSSGKANLDRAMVPTFIKEAWLSADLCATPGYTLRCHGKSTFLAYDKYQSDVIGWDGITGDPRISIKGVRATPLESLDPSSDPVRRLCHNIEWNADLDLLTPEAFTQVKLTSDEENTVYRHWINRFQLATLLQVTDALEELKDFDESSLDGHLAKYYNWMKQLKAWLDNDQISGMKLSEWQEYRHNPELKAELFKQVDAHNADGALMIRMGSNIAKVLRKEVDPLHLMFGQDDLLDQVYAQVVRLGDLPAFQKAYLDIIRHNSTNLRILEVGAGTGSSTAAMLEGLVPLVDDNEGDTESCVATYTFTDISAAFFEKAKEKFQRYGGIMEYKTFNAEKDAGLQGLELGSYDLVVAGNVVHATADLRKTLTTIQKLLKPGGKLILHEGIRQDLLWSGLSFGQLPGWWMGVEPIRQWSPWILAQQWDEVLRDSGYTGIDLNLPDRADPFLHTQSLLVATAVDSTATKSSLSQKTFIVTTVETPGGADILPEALKSHLEQTLNLTNITVVNLKELATTDVSQAVCVSVMELERPVLVNLSEEEFANVRHLFATCGSLLWITGDMINHPEFGMNIGLTRTVRWERDVDEANLLTLSISDPRPNHTDLVQSIAKLYQQQFIYQLPIEKINGEYMLDDGTFLTARLVDAPFANQYLSSKFSRPKPIMAPLGSAGRPVKLATASPGLLNMLEFVTDEIYDQPLAPTQVEIDIKAVGLNFRDLMIAMGEHMAYSMGNEAAGLITRIGSAVTKFKPGDRVVYLCGLESTGCFHTFGRVDQNVVVHIPDSISYEIAAGLPCVYATVIYGLVDAGRLLKGEKILIHAAAGGVGQAAINFSKYIGAEIFCTVSTPEKRQLLMDEYSIPEDHIFSSRDLTFVKGILRMTNNKGVDVVLNSLSGEVCHLILSALRRSWDLLAPFGRFVEIGKKDAQLNGKIELHPFLRNVTMTSVELPTMMRHRPELIARLTEDTVRLYAQGHIKEAKPTTVMSFARIEEGLRILQSGKGVGKMIFVPSPEDIVPLVPQQLSEYHLRPDATYVIGGGLGGIGRSLGSWMVNKGARNLVFLSRSGKITDQVQDMITKLESEGCKVHIYTCDVSDRARLAEVVEQCKATLPPIKGCIQGAMTLRDGMLENMSHEAFQTAVRPKVHGSWNLHELLPRDMSFFILLSSATGVLGNRSQSNYAAGNTYQDALARHRHSLGLAAATIDLGTVLSVGYVAENREKAQMAKHLGTVLEVLREDEIHTLIECLMDERSRLDGVTCQMVSGLTDAKTYRRRGVPLPTYLNYPLFTHLRTASNSSRSGGSDSDPTFLMQAQLQAAISMEQAATIVSDGIRAKLSSLLAMPLENVDPGKSISSNGVDSLVAMEFRAFLAKSLGADIPLLDIMGTDSITALSQKVAGASNLVQIQGGKEI</sequence>
<keyword evidence="5" id="KW-0560">Oxidoreductase</keyword>
<dbReference type="InterPro" id="IPR014031">
    <property type="entry name" value="Ketoacyl_synth_C"/>
</dbReference>
<dbReference type="InterPro" id="IPR042104">
    <property type="entry name" value="PKS_dehydratase_sf"/>
</dbReference>
<dbReference type="Pfam" id="PF21089">
    <property type="entry name" value="PKS_DH_N"/>
    <property type="match status" value="1"/>
</dbReference>
<dbReference type="InterPro" id="IPR013217">
    <property type="entry name" value="Methyltransf_12"/>
</dbReference>
<feature type="domain" description="PKS/mFAS DH" evidence="11">
    <location>
        <begin position="1013"/>
        <end position="1337"/>
    </location>
</feature>
<dbReference type="Gene3D" id="3.10.129.110">
    <property type="entry name" value="Polyketide synthase dehydratase"/>
    <property type="match status" value="1"/>
</dbReference>
<feature type="domain" description="Carrier" evidence="9">
    <location>
        <begin position="2571"/>
        <end position="2648"/>
    </location>
</feature>
<evidence type="ECO:0000256" key="4">
    <source>
        <dbReference type="ARBA" id="ARBA00022857"/>
    </source>
</evidence>
<dbReference type="InterPro" id="IPR020807">
    <property type="entry name" value="PKS_DH"/>
</dbReference>
<dbReference type="Pfam" id="PF00109">
    <property type="entry name" value="ketoacyl-synt"/>
    <property type="match status" value="1"/>
</dbReference>
<feature type="active site" description="Proton acceptor; for dehydratase activity" evidence="8">
    <location>
        <position position="1045"/>
    </location>
</feature>
<dbReference type="Pfam" id="PF00698">
    <property type="entry name" value="Acyl_transf_1"/>
    <property type="match status" value="1"/>
</dbReference>
<dbReference type="STRING" id="913774.A0A0C3HEB3"/>
<dbReference type="Pfam" id="PF08242">
    <property type="entry name" value="Methyltransf_12"/>
    <property type="match status" value="1"/>
</dbReference>
<dbReference type="CDD" id="cd02440">
    <property type="entry name" value="AdoMet_MTases"/>
    <property type="match status" value="1"/>
</dbReference>
<dbReference type="Gene3D" id="3.40.50.720">
    <property type="entry name" value="NAD(P)-binding Rossmann-like Domain"/>
    <property type="match status" value="2"/>
</dbReference>
<dbReference type="SMART" id="SM00827">
    <property type="entry name" value="PKS_AT"/>
    <property type="match status" value="1"/>
</dbReference>
<evidence type="ECO:0000256" key="7">
    <source>
        <dbReference type="ARBA" id="ARBA00023315"/>
    </source>
</evidence>
<evidence type="ECO:0000313" key="12">
    <source>
        <dbReference type="EMBL" id="KIN00612.1"/>
    </source>
</evidence>
<evidence type="ECO:0000313" key="13">
    <source>
        <dbReference type="Proteomes" id="UP000054321"/>
    </source>
</evidence>